<feature type="compositionally biased region" description="Polar residues" evidence="1">
    <location>
        <begin position="307"/>
        <end position="324"/>
    </location>
</feature>
<comment type="caution">
    <text evidence="2">The sequence shown here is derived from an EMBL/GenBank/DDBJ whole genome shotgun (WGS) entry which is preliminary data.</text>
</comment>
<accession>A0A5C6A2L1</accession>
<dbReference type="EMBL" id="SJPM01000009">
    <property type="protein sequence ID" value="TWT93676.1"/>
    <property type="molecule type" value="Genomic_DNA"/>
</dbReference>
<protein>
    <submittedName>
        <fullName evidence="2">Uncharacterized protein</fullName>
    </submittedName>
</protein>
<name>A0A5C6A2L1_9BACT</name>
<proteinExistence type="predicted"/>
<feature type="region of interest" description="Disordered" evidence="1">
    <location>
        <begin position="294"/>
        <end position="467"/>
    </location>
</feature>
<gene>
    <name evidence="2" type="ORF">Pla100_41940</name>
</gene>
<dbReference type="OrthoDB" id="272719at2"/>
<sequence>MRLTLRTLLAYLDDILEEDDIQVLKAKIEESPRATQLIEQIRRSVDNGAIGALSPDAIGPLENANAMGEYLDSTLPPEQIAELERLCMDSDLSLAEAAACHQILTVVLGQPAQVPDSLRQRIYDLPLSAALRTMEQQTQPAADARAAGKTGPGDSPNADINQGAAPIHGVNEIEFAGSGQTDAALAAAATRIRPVGPDDSGVSHAVVRMRSETDDLDGRSEAEIVASTTRAMQESSVYGGSIRPSRITPWLVTLAMTGVVAYVLMQIFSPLAKRRVREVGVVAMQDIDNGATPILESTEPVVPIEPSSVTDPNLPAESSPQGTGTPDPNTPDPTSPDPNATDERPTDNASMTSSQDSVPAALIPEVPPPPVPPVAISPETPQPDSPGTEQPLPAVAEVAPGTSGEAASAPPDAMTASDAMTAAESKPTAETSPLDNASPETTVPDNSLNGSEMRTGDAVEAAASKPPAVSELPITLSEVTVAQLNNESALILAETPQGWSRLVAASTETKANPFITNAVRSGQTVIAPALYRPVLANPVGLEWTLTGPTRLQITQEPAGMTVTDVIDGRLLLASTGPGVTTMLQLGPRKVQVVLPEAQTVLAIEMVHFRPVGIDPLVPGNRRPIYRVIAVQGEATLRSELISPLTPAKTEDAVTLTTGQQWQARGDQDAAVTTVSILPPWIDDAAQKNLAIASARDGLMEFFANVEPLEKALREAMAFRRVEVAALAAETLLLLGRADVYFGSDGILSRPRQRLFWTEHFQMLRQHIASDAKAAADVKAAIALAELADSENLFKLLVGFTNEELAAGGDEKLVKLLDSASMPVRVLAIENLKAIVGDDLGYRADQENANTRRADIKKWEARLRKDDIRYTN</sequence>
<feature type="compositionally biased region" description="Polar residues" evidence="1">
    <location>
        <begin position="428"/>
        <end position="452"/>
    </location>
</feature>
<evidence type="ECO:0000313" key="2">
    <source>
        <dbReference type="EMBL" id="TWT93676.1"/>
    </source>
</evidence>
<reference evidence="2 3" key="1">
    <citation type="submission" date="2019-02" db="EMBL/GenBank/DDBJ databases">
        <title>Deep-cultivation of Planctomycetes and their phenomic and genomic characterization uncovers novel biology.</title>
        <authorList>
            <person name="Wiegand S."/>
            <person name="Jogler M."/>
            <person name="Boedeker C."/>
            <person name="Pinto D."/>
            <person name="Vollmers J."/>
            <person name="Rivas-Marin E."/>
            <person name="Kohn T."/>
            <person name="Peeters S.H."/>
            <person name="Heuer A."/>
            <person name="Rast P."/>
            <person name="Oberbeckmann S."/>
            <person name="Bunk B."/>
            <person name="Jeske O."/>
            <person name="Meyerdierks A."/>
            <person name="Storesund J.E."/>
            <person name="Kallscheuer N."/>
            <person name="Luecker S."/>
            <person name="Lage O.M."/>
            <person name="Pohl T."/>
            <person name="Merkel B.J."/>
            <person name="Hornburger P."/>
            <person name="Mueller R.-W."/>
            <person name="Bruemmer F."/>
            <person name="Labrenz M."/>
            <person name="Spormann A.M."/>
            <person name="Op Den Camp H."/>
            <person name="Overmann J."/>
            <person name="Amann R."/>
            <person name="Jetten M.S.M."/>
            <person name="Mascher T."/>
            <person name="Medema M.H."/>
            <person name="Devos D.P."/>
            <person name="Kaster A.-K."/>
            <person name="Ovreas L."/>
            <person name="Rohde M."/>
            <person name="Galperin M.Y."/>
            <person name="Jogler C."/>
        </authorList>
    </citation>
    <scope>NUCLEOTIDE SEQUENCE [LARGE SCALE GENOMIC DNA]</scope>
    <source>
        <strain evidence="2 3">Pla100</strain>
    </source>
</reference>
<organism evidence="2 3">
    <name type="scientific">Neorhodopirellula pilleata</name>
    <dbReference type="NCBI Taxonomy" id="2714738"/>
    <lineage>
        <taxon>Bacteria</taxon>
        <taxon>Pseudomonadati</taxon>
        <taxon>Planctomycetota</taxon>
        <taxon>Planctomycetia</taxon>
        <taxon>Pirellulales</taxon>
        <taxon>Pirellulaceae</taxon>
        <taxon>Neorhodopirellula</taxon>
    </lineage>
</organism>
<dbReference type="AlphaFoldDB" id="A0A5C6A2L1"/>
<feature type="region of interest" description="Disordered" evidence="1">
    <location>
        <begin position="135"/>
        <end position="161"/>
    </location>
</feature>
<keyword evidence="3" id="KW-1185">Reference proteome</keyword>
<dbReference type="RefSeq" id="WP_146579487.1">
    <property type="nucleotide sequence ID" value="NZ_SJPM01000009.1"/>
</dbReference>
<evidence type="ECO:0000313" key="3">
    <source>
        <dbReference type="Proteomes" id="UP000316213"/>
    </source>
</evidence>
<feature type="compositionally biased region" description="Polar residues" evidence="1">
    <location>
        <begin position="347"/>
        <end position="357"/>
    </location>
</feature>
<feature type="compositionally biased region" description="Pro residues" evidence="1">
    <location>
        <begin position="365"/>
        <end position="384"/>
    </location>
</feature>
<dbReference type="Proteomes" id="UP000316213">
    <property type="component" value="Unassembled WGS sequence"/>
</dbReference>
<evidence type="ECO:0000256" key="1">
    <source>
        <dbReference type="SAM" id="MobiDB-lite"/>
    </source>
</evidence>
<feature type="compositionally biased region" description="Low complexity" evidence="1">
    <location>
        <begin position="412"/>
        <end position="425"/>
    </location>
</feature>